<keyword evidence="2" id="KW-1185">Reference proteome</keyword>
<dbReference type="AlphaFoldDB" id="L8WZW8"/>
<dbReference type="OrthoDB" id="3061717at2759"/>
<reference evidence="1 2" key="1">
    <citation type="journal article" date="2013" name="Nat. Commun.">
        <title>The evolution and pathogenic mechanisms of the rice sheath blight pathogen.</title>
        <authorList>
            <person name="Zheng A."/>
            <person name="Lin R."/>
            <person name="Xu L."/>
            <person name="Qin P."/>
            <person name="Tang C."/>
            <person name="Ai P."/>
            <person name="Zhang D."/>
            <person name="Liu Y."/>
            <person name="Sun Z."/>
            <person name="Feng H."/>
            <person name="Wang Y."/>
            <person name="Chen Y."/>
            <person name="Liang X."/>
            <person name="Fu R."/>
            <person name="Li Q."/>
            <person name="Zhang J."/>
            <person name="Yu X."/>
            <person name="Xie Z."/>
            <person name="Ding L."/>
            <person name="Guan P."/>
            <person name="Tang J."/>
            <person name="Liang Y."/>
            <person name="Wang S."/>
            <person name="Deng Q."/>
            <person name="Li S."/>
            <person name="Zhu J."/>
            <person name="Wang L."/>
            <person name="Liu H."/>
            <person name="Li P."/>
        </authorList>
    </citation>
    <scope>NUCLEOTIDE SEQUENCE [LARGE SCALE GENOMIC DNA]</scope>
    <source>
        <strain evidence="2">AG-1 IA</strain>
    </source>
</reference>
<organism evidence="1 2">
    <name type="scientific">Thanatephorus cucumeris (strain AG1-IA)</name>
    <name type="common">Rice sheath blight fungus</name>
    <name type="synonym">Rhizoctonia solani</name>
    <dbReference type="NCBI Taxonomy" id="983506"/>
    <lineage>
        <taxon>Eukaryota</taxon>
        <taxon>Fungi</taxon>
        <taxon>Dikarya</taxon>
        <taxon>Basidiomycota</taxon>
        <taxon>Agaricomycotina</taxon>
        <taxon>Agaricomycetes</taxon>
        <taxon>Cantharellales</taxon>
        <taxon>Ceratobasidiaceae</taxon>
        <taxon>Rhizoctonia</taxon>
        <taxon>Rhizoctonia solani AG-1</taxon>
    </lineage>
</organism>
<sequence>MKGQHQVKGGLLLNVIVRERAAILELLASKDQALLVRWDPFLVLDFSLDVVNGIRRLDLQSDGLSRQSLDEDLHTTTETKDKVEGRLLLDVVVRQSATILELLASENETLLVRGDAFLVLDLRLDIVDRVGRLNLQGDSLTREGLDEDLHTATETQNKVESRLLLNVVIGKSTTIFKLLASKDQALLIRRNAFLVLNLGLDIVNGIRRLDFKSDGLSGQSLDENLHTTTEAEWQ</sequence>
<proteinExistence type="predicted"/>
<protein>
    <submittedName>
        <fullName evidence="1">Uncharacterized protein</fullName>
    </submittedName>
</protein>
<evidence type="ECO:0000313" key="1">
    <source>
        <dbReference type="EMBL" id="ELU43530.1"/>
    </source>
</evidence>
<comment type="caution">
    <text evidence="1">The sequence shown here is derived from an EMBL/GenBank/DDBJ whole genome shotgun (WGS) entry which is preliminary data.</text>
</comment>
<evidence type="ECO:0000313" key="2">
    <source>
        <dbReference type="Proteomes" id="UP000011668"/>
    </source>
</evidence>
<dbReference type="HOGENOM" id="CLU_1185722_0_0_1"/>
<dbReference type="Proteomes" id="UP000011668">
    <property type="component" value="Unassembled WGS sequence"/>
</dbReference>
<gene>
    <name evidence="1" type="ORF">AG1IA_02424</name>
</gene>
<accession>L8WZW8</accession>
<dbReference type="STRING" id="983506.L8WZW8"/>
<dbReference type="EMBL" id="AFRT01000528">
    <property type="protein sequence ID" value="ELU43530.1"/>
    <property type="molecule type" value="Genomic_DNA"/>
</dbReference>
<name>L8WZW8_THACA</name>